<dbReference type="InterPro" id="IPR058240">
    <property type="entry name" value="rSAM_sf"/>
</dbReference>
<organism evidence="3 5">
    <name type="scientific">Treponema phagedenis</name>
    <dbReference type="NCBI Taxonomy" id="162"/>
    <lineage>
        <taxon>Bacteria</taxon>
        <taxon>Pseudomonadati</taxon>
        <taxon>Spirochaetota</taxon>
        <taxon>Spirochaetia</taxon>
        <taxon>Spirochaetales</taxon>
        <taxon>Treponemataceae</taxon>
        <taxon>Treponema</taxon>
    </lineage>
</organism>
<dbReference type="SMART" id="SM00729">
    <property type="entry name" value="Elp3"/>
    <property type="match status" value="1"/>
</dbReference>
<dbReference type="OrthoDB" id="9808022at2"/>
<dbReference type="EMBL" id="CP042817">
    <property type="protein sequence ID" value="QEJ97635.1"/>
    <property type="molecule type" value="Genomic_DNA"/>
</dbReference>
<dbReference type="RefSeq" id="WP_002697667.1">
    <property type="nucleotide sequence ID" value="NZ_CDNC01000004.1"/>
</dbReference>
<evidence type="ECO:0000313" key="6">
    <source>
        <dbReference type="Proteomes" id="UP000323594"/>
    </source>
</evidence>
<evidence type="ECO:0000313" key="5">
    <source>
        <dbReference type="Proteomes" id="UP000042527"/>
    </source>
</evidence>
<dbReference type="GO" id="GO:0004109">
    <property type="term" value="F:coproporphyrinogen oxidase activity"/>
    <property type="evidence" value="ECO:0007669"/>
    <property type="project" value="InterPro"/>
</dbReference>
<dbReference type="InterPro" id="IPR034505">
    <property type="entry name" value="Coproporphyrinogen-III_oxidase"/>
</dbReference>
<reference evidence="3" key="2">
    <citation type="submission" date="2015-01" db="EMBL/GenBank/DDBJ databases">
        <authorList>
            <person name="Xiang T."/>
            <person name="Song Y."/>
            <person name="Huang L."/>
            <person name="Wang B."/>
            <person name="Wu P."/>
        </authorList>
    </citation>
    <scope>NUCLEOTIDE SEQUENCE [LARGE SCALE GENOMIC DNA]</scope>
    <source>
        <strain evidence="3">V1</strain>
    </source>
</reference>
<proteinExistence type="inferred from homology"/>
<feature type="domain" description="Radical SAM core" evidence="2">
    <location>
        <begin position="1"/>
        <end position="230"/>
    </location>
</feature>
<dbReference type="SFLD" id="SFLDS00029">
    <property type="entry name" value="Radical_SAM"/>
    <property type="match status" value="1"/>
</dbReference>
<accession>A0A0B7GVA4</accession>
<dbReference type="SUPFAM" id="SSF102114">
    <property type="entry name" value="Radical SAM enzymes"/>
    <property type="match status" value="1"/>
</dbReference>
<dbReference type="EC" id="1.3.99.22" evidence="3"/>
<dbReference type="GeneID" id="57752738"/>
<reference evidence="5" key="1">
    <citation type="submission" date="2015-01" db="EMBL/GenBank/DDBJ databases">
        <authorList>
            <person name="Manzoor Shahid"/>
            <person name="Zubair Saima"/>
        </authorList>
    </citation>
    <scope>NUCLEOTIDE SEQUENCE [LARGE SCALE GENOMIC DNA]</scope>
    <source>
        <strain evidence="5">V1</strain>
    </source>
</reference>
<dbReference type="PANTHER" id="PTHR13932:SF5">
    <property type="entry name" value="RADICAL S-ADENOSYL METHIONINE DOMAIN-CONTAINING PROTEIN 1, MITOCHONDRIAL"/>
    <property type="match status" value="1"/>
</dbReference>
<evidence type="ECO:0000313" key="4">
    <source>
        <dbReference type="EMBL" id="QEJ97635.1"/>
    </source>
</evidence>
<dbReference type="Proteomes" id="UP000042527">
    <property type="component" value="Unassembled WGS sequence"/>
</dbReference>
<dbReference type="EMBL" id="CDNC01000004">
    <property type="protein sequence ID" value="CEM60900.1"/>
    <property type="molecule type" value="Genomic_DNA"/>
</dbReference>
<evidence type="ECO:0000256" key="1">
    <source>
        <dbReference type="ARBA" id="ARBA00006100"/>
    </source>
</evidence>
<keyword evidence="3" id="KW-0560">Oxidoreductase</keyword>
<dbReference type="InterPro" id="IPR004559">
    <property type="entry name" value="HemW-like"/>
</dbReference>
<reference evidence="4 6" key="3">
    <citation type="submission" date="2019-08" db="EMBL/GenBank/DDBJ databases">
        <authorList>
            <person name="Kuhnert P."/>
        </authorList>
    </citation>
    <scope>NUCLEOTIDE SEQUENCE [LARGE SCALE GENOMIC DNA]</scope>
    <source>
        <strain evidence="4 6">B36.5</strain>
    </source>
</reference>
<sequence length="386" mass="43672">MPALYIHIPFCIQRCTYCDFFSLAHFNAFIPYKPFPAFIARLLEDAELEKKRFSATGWDTVYIGGGTPSLLAPQDIAALGKHISESQQFPIKEFTIEANPEDITDAFLAACAEGGINRISVGIQSLEQQVLSAERRRGSPEKTQEALRKINNSFSIFPKGLSLSCDFIAGLQAQTQAMLLRDLQAVLAFNPKHISLYGLCTARPLSEEREEKIASMLYAGKAFLEKNGFFHYEISNFAKNAASESLHNKTYWKMENYAGIGPGASGTLINSDKPSGIRSCAKKNIKLWLSENNRSNVYDYEILGEKELIEEVLLMGLRLTEGIERQGFIKKFDNDITRYIPETLCIWEKRGDCIIDKKHIRLTETGINFLDIFLRQAFTELDKFFR</sequence>
<name>A0A0B7GVA4_TREPH</name>
<dbReference type="InterPro" id="IPR010723">
    <property type="entry name" value="HemN_C"/>
</dbReference>
<dbReference type="Gene3D" id="3.80.30.20">
    <property type="entry name" value="tm_1862 like domain"/>
    <property type="match status" value="1"/>
</dbReference>
<dbReference type="SFLD" id="SFLDG01065">
    <property type="entry name" value="anaerobic_coproporphyrinogen-I"/>
    <property type="match status" value="1"/>
</dbReference>
<dbReference type="GO" id="GO:0051539">
    <property type="term" value="F:4 iron, 4 sulfur cluster binding"/>
    <property type="evidence" value="ECO:0007669"/>
    <property type="project" value="InterPro"/>
</dbReference>
<dbReference type="GO" id="GO:0005737">
    <property type="term" value="C:cytoplasm"/>
    <property type="evidence" value="ECO:0007669"/>
    <property type="project" value="InterPro"/>
</dbReference>
<dbReference type="Pfam" id="PF06969">
    <property type="entry name" value="HemN_C"/>
    <property type="match status" value="1"/>
</dbReference>
<dbReference type="InterPro" id="IPR023404">
    <property type="entry name" value="rSAM_horseshoe"/>
</dbReference>
<gene>
    <name evidence="4" type="ORF">FUT82_06265</name>
    <name evidence="3" type="ORF">TPHV1_120029</name>
</gene>
<evidence type="ECO:0000313" key="3">
    <source>
        <dbReference type="EMBL" id="CEM60900.1"/>
    </source>
</evidence>
<dbReference type="InterPro" id="IPR007197">
    <property type="entry name" value="rSAM"/>
</dbReference>
<comment type="similarity">
    <text evidence="1">Belongs to the anaerobic coproporphyrinogen-III oxidase family. HemW subfamily.</text>
</comment>
<keyword evidence="5" id="KW-1185">Reference proteome</keyword>
<dbReference type="SFLD" id="SFLDF00562">
    <property type="entry name" value="HemN-like__clustered_with_heat"/>
    <property type="match status" value="1"/>
</dbReference>
<dbReference type="GO" id="GO:0006779">
    <property type="term" value="P:porphyrin-containing compound biosynthetic process"/>
    <property type="evidence" value="ECO:0007669"/>
    <property type="project" value="InterPro"/>
</dbReference>
<dbReference type="PROSITE" id="PS51918">
    <property type="entry name" value="RADICAL_SAM"/>
    <property type="match status" value="1"/>
</dbReference>
<dbReference type="AlphaFoldDB" id="A0A0B7GVA4"/>
<dbReference type="InterPro" id="IPR006638">
    <property type="entry name" value="Elp3/MiaA/NifB-like_rSAM"/>
</dbReference>
<dbReference type="PANTHER" id="PTHR13932">
    <property type="entry name" value="COPROPORPHYRINIGEN III OXIDASE"/>
    <property type="match status" value="1"/>
</dbReference>
<evidence type="ECO:0000259" key="2">
    <source>
        <dbReference type="PROSITE" id="PS51918"/>
    </source>
</evidence>
<dbReference type="Proteomes" id="UP000323594">
    <property type="component" value="Chromosome"/>
</dbReference>
<protein>
    <submittedName>
        <fullName evidence="4">Coproporphyrinogen III oxidase family protein</fullName>
    </submittedName>
    <submittedName>
        <fullName evidence="3">Putative oxygen-independent coproporphyrinogen III oxidase</fullName>
        <ecNumber evidence="3">1.3.99.22</ecNumber>
    </submittedName>
</protein>
<dbReference type="Pfam" id="PF04055">
    <property type="entry name" value="Radical_SAM"/>
    <property type="match status" value="1"/>
</dbReference>